<proteinExistence type="predicted"/>
<reference evidence="1 2" key="1">
    <citation type="journal article" name="Sci. Rep.">
        <title>Genome-scale phylogenetic analyses confirm Olpidium as the closest living zoosporic fungus to the non-flagellated, terrestrial fungi.</title>
        <authorList>
            <person name="Chang Y."/>
            <person name="Rochon D."/>
            <person name="Sekimoto S."/>
            <person name="Wang Y."/>
            <person name="Chovatia M."/>
            <person name="Sandor L."/>
            <person name="Salamov A."/>
            <person name="Grigoriev I.V."/>
            <person name="Stajich J.E."/>
            <person name="Spatafora J.W."/>
        </authorList>
    </citation>
    <scope>NUCLEOTIDE SEQUENCE [LARGE SCALE GENOMIC DNA]</scope>
    <source>
        <strain evidence="1">S191</strain>
    </source>
</reference>
<evidence type="ECO:0000313" key="2">
    <source>
        <dbReference type="Proteomes" id="UP000673691"/>
    </source>
</evidence>
<name>A0A8H7ZQN3_9FUNG</name>
<comment type="caution">
    <text evidence="1">The sequence shown here is derived from an EMBL/GenBank/DDBJ whole genome shotgun (WGS) entry which is preliminary data.</text>
</comment>
<dbReference type="EMBL" id="JAEFCI010010079">
    <property type="protein sequence ID" value="KAG5457440.1"/>
    <property type="molecule type" value="Genomic_DNA"/>
</dbReference>
<organism evidence="1 2">
    <name type="scientific">Olpidium bornovanus</name>
    <dbReference type="NCBI Taxonomy" id="278681"/>
    <lineage>
        <taxon>Eukaryota</taxon>
        <taxon>Fungi</taxon>
        <taxon>Fungi incertae sedis</taxon>
        <taxon>Olpidiomycota</taxon>
        <taxon>Olpidiomycotina</taxon>
        <taxon>Olpidiomycetes</taxon>
        <taxon>Olpidiales</taxon>
        <taxon>Olpidiaceae</taxon>
        <taxon>Olpidium</taxon>
    </lineage>
</organism>
<dbReference type="Proteomes" id="UP000673691">
    <property type="component" value="Unassembled WGS sequence"/>
</dbReference>
<sequence length="136" mass="15652">MTSMIYLKNTARSKTVSGSLRNFFFGSCGLGKPNKRTSAWNNNKKQFIFPATSTRAPPAASPMSSILFSPFFCVFCRFRFHVIDYRPSFYEEEAADLAYRKNEYVTLRGQKMSVDWARGGRKCTLKTVVQNFERSR</sequence>
<dbReference type="AlphaFoldDB" id="A0A8H7ZQN3"/>
<gene>
    <name evidence="1" type="ORF">BJ554DRAFT_2546</name>
</gene>
<evidence type="ECO:0000313" key="1">
    <source>
        <dbReference type="EMBL" id="KAG5457440.1"/>
    </source>
</evidence>
<keyword evidence="2" id="KW-1185">Reference proteome</keyword>
<accession>A0A8H7ZQN3</accession>
<dbReference type="OrthoDB" id="439808at2759"/>
<protein>
    <submittedName>
        <fullName evidence="1">Uncharacterized protein</fullName>
    </submittedName>
</protein>